<evidence type="ECO:0000256" key="1">
    <source>
        <dbReference type="RuleBase" id="RU363098"/>
    </source>
</evidence>
<reference evidence="4 5" key="1">
    <citation type="submission" date="2014-04" db="EMBL/GenBank/DDBJ databases">
        <authorList>
            <consortium name="DOE Joint Genome Institute"/>
            <person name="Kuo A."/>
            <person name="Kohler A."/>
            <person name="Costa M.D."/>
            <person name="Nagy L.G."/>
            <person name="Floudas D."/>
            <person name="Copeland A."/>
            <person name="Barry K.W."/>
            <person name="Cichocki N."/>
            <person name="Veneault-Fourrey C."/>
            <person name="LaButti K."/>
            <person name="Lindquist E.A."/>
            <person name="Lipzen A."/>
            <person name="Lundell T."/>
            <person name="Morin E."/>
            <person name="Murat C."/>
            <person name="Sun H."/>
            <person name="Tunlid A."/>
            <person name="Henrissat B."/>
            <person name="Grigoriev I.V."/>
            <person name="Hibbett D.S."/>
            <person name="Martin F."/>
            <person name="Nordberg H.P."/>
            <person name="Cantor M.N."/>
            <person name="Hua S.X."/>
        </authorList>
    </citation>
    <scope>NUCLEOTIDE SEQUENCE [LARGE SCALE GENOMIC DNA]</scope>
    <source>
        <strain evidence="4 5">441</strain>
    </source>
</reference>
<feature type="domain" description="RDRP core" evidence="3">
    <location>
        <begin position="417"/>
        <end position="846"/>
    </location>
</feature>
<dbReference type="GO" id="GO:0003968">
    <property type="term" value="F:RNA-directed RNA polymerase activity"/>
    <property type="evidence" value="ECO:0007669"/>
    <property type="project" value="UniProtKB-KW"/>
</dbReference>
<dbReference type="GO" id="GO:0031380">
    <property type="term" value="C:nuclear RNA-directed RNA polymerase complex"/>
    <property type="evidence" value="ECO:0007669"/>
    <property type="project" value="TreeGrafter"/>
</dbReference>
<dbReference type="STRING" id="765257.A0A0C9ZW71"/>
<evidence type="ECO:0000313" key="4">
    <source>
        <dbReference type="EMBL" id="KIK26452.1"/>
    </source>
</evidence>
<evidence type="ECO:0000313" key="5">
    <source>
        <dbReference type="Proteomes" id="UP000054018"/>
    </source>
</evidence>
<dbReference type="AlphaFoldDB" id="A0A0C9ZW71"/>
<dbReference type="PANTHER" id="PTHR23079">
    <property type="entry name" value="RNA-DEPENDENT RNA POLYMERASE"/>
    <property type="match status" value="1"/>
</dbReference>
<dbReference type="GO" id="GO:0003723">
    <property type="term" value="F:RNA binding"/>
    <property type="evidence" value="ECO:0007669"/>
    <property type="project" value="UniProtKB-KW"/>
</dbReference>
<dbReference type="OrthoDB" id="6513042at2759"/>
<organism evidence="4 5">
    <name type="scientific">Pisolithus microcarpus 441</name>
    <dbReference type="NCBI Taxonomy" id="765257"/>
    <lineage>
        <taxon>Eukaryota</taxon>
        <taxon>Fungi</taxon>
        <taxon>Dikarya</taxon>
        <taxon>Basidiomycota</taxon>
        <taxon>Agaricomycotina</taxon>
        <taxon>Agaricomycetes</taxon>
        <taxon>Agaricomycetidae</taxon>
        <taxon>Boletales</taxon>
        <taxon>Sclerodermatineae</taxon>
        <taxon>Pisolithaceae</taxon>
        <taxon>Pisolithus</taxon>
    </lineage>
</organism>
<dbReference type="InterPro" id="IPR007855">
    <property type="entry name" value="RDRP"/>
</dbReference>
<name>A0A0C9ZW71_9AGAM</name>
<dbReference type="GO" id="GO:0030422">
    <property type="term" value="P:siRNA processing"/>
    <property type="evidence" value="ECO:0007669"/>
    <property type="project" value="TreeGrafter"/>
</dbReference>
<feature type="compositionally biased region" description="Basic residues" evidence="2">
    <location>
        <begin position="364"/>
        <end position="373"/>
    </location>
</feature>
<comment type="similarity">
    <text evidence="1">Belongs to the RdRP family.</text>
</comment>
<feature type="region of interest" description="Disordered" evidence="2">
    <location>
        <begin position="360"/>
        <end position="380"/>
    </location>
</feature>
<dbReference type="EMBL" id="KN833701">
    <property type="protein sequence ID" value="KIK26452.1"/>
    <property type="molecule type" value="Genomic_DNA"/>
</dbReference>
<keyword evidence="1" id="KW-0808">Transferase</keyword>
<sequence length="846" mass="94913">MNIFMTQVALAAKEDDVKIELAKILHKPPFPDDPVNFEITIFPKYDSRGRIGILALPSATVGDTFLRSYGSSGVTVKGGRIIFKHSTKPITPEKIAQLNSTPWQDPLELQREREKMVEDGRPYRLAQFAFGRFLADGKFVAECTAEGDAEVACDMERRQVRFTLRKQRRHPDSDVVVSMLAMTLSPDEAVSAWYPPNLLDSILGTDSPVLFLRATTFPIFKVEKTGLLGSDAKVSRIQGLSKDKAMPPGCFSLMCTFNSRDDSSTFAYACQSRLRISHIPSRDIPVVPGDASRNEDALDDFLSRLPFPAAFEVEKAITNRILTVDGAISLQDTLTELSESSHDDLASILRKFITDLEEEEVPARRRRRRRRRRSSDEHPLALRLKQAASDYIADKQKPRGRLQPTTSAPSYTFHLILTPTRHILEGPNADQSNSVLRRFGKSENFLRVSFQDENRSRLRGDFETSIGDLLSGRYRPVLLNGCQVAGRRYQFLGYSMSGLREHSMWFVTPFTDVDGKLWDAEAIRSSLGDFSRLLYQPARLGARWSQAFSATDPSVVIQPHEIRKIDDRKSPSGTVMTDGCSPISTELLRDIWKGYSQTKKYGSKYTRPCAMQFRLGGAKGMVVEDPTLAGKVVCLRPSQTKFDAPENRTFDIQGISVRPRAMYLNRPLIALLEFLGASSGHILELQSNSIAEAKSVRHSLSDASKVLHQHGIGASFKLPSLVHNINTILHLDLRTEDGQEEYHSDLLMNSLDCAETHVLRELKYRAHIAVPGSFTLYGVSDEWNCLEEGEIYATVLDERKDIRQAITGRVGITRSPQIHPGDVQIATAVRRRELEHLTNVVVFSCK</sequence>
<accession>A0A0C9ZW71</accession>
<comment type="catalytic activity">
    <reaction evidence="1">
        <text>RNA(n) + a ribonucleoside 5'-triphosphate = RNA(n+1) + diphosphate</text>
        <dbReference type="Rhea" id="RHEA:21248"/>
        <dbReference type="Rhea" id="RHEA-COMP:14527"/>
        <dbReference type="Rhea" id="RHEA-COMP:17342"/>
        <dbReference type="ChEBI" id="CHEBI:33019"/>
        <dbReference type="ChEBI" id="CHEBI:61557"/>
        <dbReference type="ChEBI" id="CHEBI:140395"/>
        <dbReference type="EC" id="2.7.7.48"/>
    </reaction>
</comment>
<dbReference type="Proteomes" id="UP000054018">
    <property type="component" value="Unassembled WGS sequence"/>
</dbReference>
<reference evidence="5" key="2">
    <citation type="submission" date="2015-01" db="EMBL/GenBank/DDBJ databases">
        <title>Evolutionary Origins and Diversification of the Mycorrhizal Mutualists.</title>
        <authorList>
            <consortium name="DOE Joint Genome Institute"/>
            <consortium name="Mycorrhizal Genomics Consortium"/>
            <person name="Kohler A."/>
            <person name="Kuo A."/>
            <person name="Nagy L.G."/>
            <person name="Floudas D."/>
            <person name="Copeland A."/>
            <person name="Barry K.W."/>
            <person name="Cichocki N."/>
            <person name="Veneault-Fourrey C."/>
            <person name="LaButti K."/>
            <person name="Lindquist E.A."/>
            <person name="Lipzen A."/>
            <person name="Lundell T."/>
            <person name="Morin E."/>
            <person name="Murat C."/>
            <person name="Riley R."/>
            <person name="Ohm R."/>
            <person name="Sun H."/>
            <person name="Tunlid A."/>
            <person name="Henrissat B."/>
            <person name="Grigoriev I.V."/>
            <person name="Hibbett D.S."/>
            <person name="Martin F."/>
        </authorList>
    </citation>
    <scope>NUCLEOTIDE SEQUENCE [LARGE SCALE GENOMIC DNA]</scope>
    <source>
        <strain evidence="5">441</strain>
    </source>
</reference>
<gene>
    <name evidence="4" type="ORF">PISMIDRAFT_257231</name>
</gene>
<evidence type="ECO:0000256" key="2">
    <source>
        <dbReference type="SAM" id="MobiDB-lite"/>
    </source>
</evidence>
<keyword evidence="1" id="KW-0548">Nucleotidyltransferase</keyword>
<keyword evidence="1" id="KW-0696">RNA-directed RNA polymerase</keyword>
<dbReference type="InterPro" id="IPR057596">
    <property type="entry name" value="RDRP_core"/>
</dbReference>
<dbReference type="HOGENOM" id="CLU_001366_2_1_1"/>
<keyword evidence="1" id="KW-0694">RNA-binding</keyword>
<proteinExistence type="inferred from homology"/>
<dbReference type="Pfam" id="PF05183">
    <property type="entry name" value="RdRP"/>
    <property type="match status" value="1"/>
</dbReference>
<protein>
    <recommendedName>
        <fullName evidence="1">RNA-dependent RNA polymerase</fullName>
        <ecNumber evidence="1">2.7.7.48</ecNumber>
    </recommendedName>
</protein>
<dbReference type="EC" id="2.7.7.48" evidence="1"/>
<keyword evidence="5" id="KW-1185">Reference proteome</keyword>
<dbReference type="PANTHER" id="PTHR23079:SF55">
    <property type="entry name" value="RNA-DIRECTED RNA POLYMERASE"/>
    <property type="match status" value="1"/>
</dbReference>
<evidence type="ECO:0000259" key="3">
    <source>
        <dbReference type="Pfam" id="PF05183"/>
    </source>
</evidence>